<evidence type="ECO:0000256" key="1">
    <source>
        <dbReference type="ARBA" id="ARBA00004496"/>
    </source>
</evidence>
<evidence type="ECO:0000256" key="7">
    <source>
        <dbReference type="ARBA" id="ARBA00048539"/>
    </source>
</evidence>
<dbReference type="GO" id="GO:0006400">
    <property type="term" value="P:tRNA modification"/>
    <property type="evidence" value="ECO:0007669"/>
    <property type="project" value="UniProtKB-UniRule"/>
</dbReference>
<dbReference type="InterPro" id="IPR014729">
    <property type="entry name" value="Rossmann-like_a/b/a_fold"/>
</dbReference>
<sequence>MVLQQLKQNISAQQLFSASDTLVVAASAGVDSQVLLRLLSRLQPQPKVIVAHVDHQLRPRGAEEAQFVQQVAQQYGFEFVTKKWSKAQQPQQGIELAGRDFRYAFFAQVADQYGATKVLTAHHANDQAETLLMKLTRGGDWQQLTGIAWQRPLNAHVQVVRPLLNITKADLITYAQEHHLEWMEDESNQDLQFARNRYRHQILPALVAENPRTVEHLANYAQQLTAMDKLLAGQTQIYLDQLKKDNDWRQVPKTWFQTVAQAWLKQEIPAVSIKQNQLDQLQQLFDNAKKPTGMVQLNANLQVVKNYQQLNIHQLQSSEISSEQFGQIMVTLKEWYLLSDGSKFAMDLITNDEPELPDSVQHLDVYLRDEQLPLLIRGRQAGDRLAIQNGHQKVKQVLIDAKVPQYLRDAIPLVVTQQQAVLWVLPYKQAWQDTPTNYRLKYIPANKQEP</sequence>
<comment type="similarity">
    <text evidence="8">Belongs to the tRNA(Ile)-lysidine synthase family.</text>
</comment>
<dbReference type="KEGG" id="wei:EQG49_05050"/>
<evidence type="ECO:0000256" key="6">
    <source>
        <dbReference type="ARBA" id="ARBA00022840"/>
    </source>
</evidence>
<dbReference type="InterPro" id="IPR012795">
    <property type="entry name" value="tRNA_Ile_lys_synt_N"/>
</dbReference>
<dbReference type="Pfam" id="PF11734">
    <property type="entry name" value="TilS_C"/>
    <property type="match status" value="1"/>
</dbReference>
<dbReference type="InterPro" id="IPR011063">
    <property type="entry name" value="TilS/TtcA_N"/>
</dbReference>
<keyword evidence="3 8" id="KW-0436">Ligase</keyword>
<evidence type="ECO:0000256" key="8">
    <source>
        <dbReference type="HAMAP-Rule" id="MF_01161"/>
    </source>
</evidence>
<dbReference type="RefSeq" id="WP_133362948.1">
    <property type="nucleotide sequence ID" value="NZ_CP037940.1"/>
</dbReference>
<reference evidence="11" key="1">
    <citation type="submission" date="2019-03" db="EMBL/GenBank/DDBJ databases">
        <title>Weissella sp. 26KH-42 Genome sequencing.</title>
        <authorList>
            <person name="Heo J."/>
            <person name="Kim S.-J."/>
            <person name="Kim J.-S."/>
            <person name="Hong S.-B."/>
            <person name="Kwon S.-W."/>
        </authorList>
    </citation>
    <scope>NUCLEOTIDE SEQUENCE [LARGE SCALE GENOMIC DNA]</scope>
    <source>
        <strain evidence="11">26KH-42</strain>
    </source>
</reference>
<name>A0A4P6YSZ8_9LACO</name>
<dbReference type="AlphaFoldDB" id="A0A4P6YSZ8"/>
<gene>
    <name evidence="8 10" type="primary">tilS</name>
    <name evidence="10" type="ORF">EQG49_05050</name>
</gene>
<dbReference type="CDD" id="cd01992">
    <property type="entry name" value="TilS_N"/>
    <property type="match status" value="1"/>
</dbReference>
<dbReference type="OrthoDB" id="9807403at2"/>
<dbReference type="GO" id="GO:0032267">
    <property type="term" value="F:tRNA(Ile)-lysidine synthase activity"/>
    <property type="evidence" value="ECO:0007669"/>
    <property type="project" value="UniProtKB-EC"/>
</dbReference>
<comment type="catalytic activity">
    <reaction evidence="7 8">
        <text>cytidine(34) in tRNA(Ile2) + L-lysine + ATP = lysidine(34) in tRNA(Ile2) + AMP + diphosphate + H(+)</text>
        <dbReference type="Rhea" id="RHEA:43744"/>
        <dbReference type="Rhea" id="RHEA-COMP:10625"/>
        <dbReference type="Rhea" id="RHEA-COMP:10670"/>
        <dbReference type="ChEBI" id="CHEBI:15378"/>
        <dbReference type="ChEBI" id="CHEBI:30616"/>
        <dbReference type="ChEBI" id="CHEBI:32551"/>
        <dbReference type="ChEBI" id="CHEBI:33019"/>
        <dbReference type="ChEBI" id="CHEBI:82748"/>
        <dbReference type="ChEBI" id="CHEBI:83665"/>
        <dbReference type="ChEBI" id="CHEBI:456215"/>
        <dbReference type="EC" id="6.3.4.19"/>
    </reaction>
</comment>
<keyword evidence="5" id="KW-0547">Nucleotide-binding</keyword>
<organism evidence="10 11">
    <name type="scientific">Periweissella cryptocerci</name>
    <dbReference type="NCBI Taxonomy" id="2506420"/>
    <lineage>
        <taxon>Bacteria</taxon>
        <taxon>Bacillati</taxon>
        <taxon>Bacillota</taxon>
        <taxon>Bacilli</taxon>
        <taxon>Lactobacillales</taxon>
        <taxon>Lactobacillaceae</taxon>
        <taxon>Periweissella</taxon>
    </lineage>
</organism>
<evidence type="ECO:0000256" key="3">
    <source>
        <dbReference type="ARBA" id="ARBA00022598"/>
    </source>
</evidence>
<comment type="subcellular location">
    <subcellularLocation>
        <location evidence="1 8">Cytoplasm</location>
    </subcellularLocation>
</comment>
<dbReference type="GO" id="GO:0005737">
    <property type="term" value="C:cytoplasm"/>
    <property type="evidence" value="ECO:0007669"/>
    <property type="project" value="UniProtKB-SubCell"/>
</dbReference>
<dbReference type="EMBL" id="CP037940">
    <property type="protein sequence ID" value="QBO35869.1"/>
    <property type="molecule type" value="Genomic_DNA"/>
</dbReference>
<keyword evidence="11" id="KW-1185">Reference proteome</keyword>
<evidence type="ECO:0000256" key="5">
    <source>
        <dbReference type="ARBA" id="ARBA00022741"/>
    </source>
</evidence>
<dbReference type="Gene3D" id="3.40.50.620">
    <property type="entry name" value="HUPs"/>
    <property type="match status" value="1"/>
</dbReference>
<dbReference type="InterPro" id="IPR012796">
    <property type="entry name" value="Lysidine-tRNA-synth_C"/>
</dbReference>
<evidence type="ECO:0000313" key="10">
    <source>
        <dbReference type="EMBL" id="QBO35869.1"/>
    </source>
</evidence>
<protein>
    <recommendedName>
        <fullName evidence="8">tRNA(Ile)-lysidine synthase</fullName>
        <ecNumber evidence="8">6.3.4.19</ecNumber>
    </recommendedName>
    <alternativeName>
        <fullName evidence="8">tRNA(Ile)-2-lysyl-cytidine synthase</fullName>
    </alternativeName>
    <alternativeName>
        <fullName evidence="8">tRNA(Ile)-lysidine synthetase</fullName>
    </alternativeName>
</protein>
<dbReference type="Pfam" id="PF01171">
    <property type="entry name" value="ATP_bind_3"/>
    <property type="match status" value="1"/>
</dbReference>
<comment type="caution">
    <text evidence="8">Lacks conserved residue(s) required for the propagation of feature annotation.</text>
</comment>
<accession>A0A4P6YSZ8</accession>
<dbReference type="PANTHER" id="PTHR43033">
    <property type="entry name" value="TRNA(ILE)-LYSIDINE SYNTHASE-RELATED"/>
    <property type="match status" value="1"/>
</dbReference>
<comment type="function">
    <text evidence="8">Ligates lysine onto the cytidine present at position 34 of the AUA codon-specific tRNA(Ile) that contains the anticodon CAU, in an ATP-dependent manner. Cytidine is converted to lysidine, thus changing the amino acid specificity of the tRNA from methionine to isoleucine.</text>
</comment>
<dbReference type="Proteomes" id="UP000292886">
    <property type="component" value="Chromosome"/>
</dbReference>
<keyword evidence="4 8" id="KW-0819">tRNA processing</keyword>
<proteinExistence type="inferred from homology"/>
<dbReference type="EC" id="6.3.4.19" evidence="8"/>
<evidence type="ECO:0000259" key="9">
    <source>
        <dbReference type="SMART" id="SM00977"/>
    </source>
</evidence>
<dbReference type="NCBIfam" id="TIGR02432">
    <property type="entry name" value="lysidine_TilS_N"/>
    <property type="match status" value="1"/>
</dbReference>
<evidence type="ECO:0000256" key="2">
    <source>
        <dbReference type="ARBA" id="ARBA00022490"/>
    </source>
</evidence>
<dbReference type="SMART" id="SM00977">
    <property type="entry name" value="TilS_C"/>
    <property type="match status" value="1"/>
</dbReference>
<dbReference type="PANTHER" id="PTHR43033:SF1">
    <property type="entry name" value="TRNA(ILE)-LYSIDINE SYNTHASE-RELATED"/>
    <property type="match status" value="1"/>
</dbReference>
<evidence type="ECO:0000313" key="11">
    <source>
        <dbReference type="Proteomes" id="UP000292886"/>
    </source>
</evidence>
<feature type="domain" description="Lysidine-tRNA(Ile) synthetase C-terminal" evidence="9">
    <location>
        <begin position="374"/>
        <end position="442"/>
    </location>
</feature>
<dbReference type="NCBIfam" id="TIGR02433">
    <property type="entry name" value="lysidine_TilS_C"/>
    <property type="match status" value="1"/>
</dbReference>
<keyword evidence="6" id="KW-0067">ATP-binding</keyword>
<dbReference type="GO" id="GO:0005524">
    <property type="term" value="F:ATP binding"/>
    <property type="evidence" value="ECO:0007669"/>
    <property type="project" value="UniProtKB-KW"/>
</dbReference>
<evidence type="ECO:0000256" key="4">
    <source>
        <dbReference type="ARBA" id="ARBA00022694"/>
    </source>
</evidence>
<dbReference type="SUPFAM" id="SSF52402">
    <property type="entry name" value="Adenine nucleotide alpha hydrolases-like"/>
    <property type="match status" value="1"/>
</dbReference>
<dbReference type="InterPro" id="IPR012094">
    <property type="entry name" value="tRNA_Ile_lys_synt"/>
</dbReference>
<dbReference type="HAMAP" id="MF_01161">
    <property type="entry name" value="tRNA_Ile_lys_synt"/>
    <property type="match status" value="1"/>
</dbReference>
<dbReference type="SUPFAM" id="SSF56037">
    <property type="entry name" value="PheT/TilS domain"/>
    <property type="match status" value="1"/>
</dbReference>
<keyword evidence="2 8" id="KW-0963">Cytoplasm</keyword>